<evidence type="ECO:0000313" key="1">
    <source>
        <dbReference type="EMBL" id="KAK0467445.1"/>
    </source>
</evidence>
<sequence>MGLLAIGQLERIRMMNYRWDHVSEQSKKALSRHFFHSVVVDTNLTGVDSLYIFKGSTELDLTFEGTIDKSSQFTIMAPPPGPSLVKLRLKGYTDPMLQSPVHHLHRDVPLCDQQVAKSLDCCTLSEYIPPPQGHFGFPPPFLEPLNVLHGVRGIVPTHPTLNISRLCSIQLSLTKGDTSDPGTLKWWVDNLKGATDTRMEKTLLDVKLYTHQLHPLAVQTMSSLI</sequence>
<reference evidence="1" key="1">
    <citation type="submission" date="2023-06" db="EMBL/GenBank/DDBJ databases">
        <authorList>
            <consortium name="Lawrence Berkeley National Laboratory"/>
            <person name="Ahrendt S."/>
            <person name="Sahu N."/>
            <person name="Indic B."/>
            <person name="Wong-Bajracharya J."/>
            <person name="Merenyi Z."/>
            <person name="Ke H.-M."/>
            <person name="Monk M."/>
            <person name="Kocsube S."/>
            <person name="Drula E."/>
            <person name="Lipzen A."/>
            <person name="Balint B."/>
            <person name="Henrissat B."/>
            <person name="Andreopoulos B."/>
            <person name="Martin F.M."/>
            <person name="Harder C.B."/>
            <person name="Rigling D."/>
            <person name="Ford K.L."/>
            <person name="Foster G.D."/>
            <person name="Pangilinan J."/>
            <person name="Papanicolaou A."/>
            <person name="Barry K."/>
            <person name="LaButti K."/>
            <person name="Viragh M."/>
            <person name="Koriabine M."/>
            <person name="Yan M."/>
            <person name="Riley R."/>
            <person name="Champramary S."/>
            <person name="Plett K.L."/>
            <person name="Tsai I.J."/>
            <person name="Slot J."/>
            <person name="Sipos G."/>
            <person name="Plett J."/>
            <person name="Nagy L.G."/>
            <person name="Grigoriev I.V."/>
        </authorList>
    </citation>
    <scope>NUCLEOTIDE SEQUENCE</scope>
    <source>
        <strain evidence="1">ICMP 16352</strain>
    </source>
</reference>
<dbReference type="AlphaFoldDB" id="A0AA39U5J7"/>
<comment type="caution">
    <text evidence="1">The sequence shown here is derived from an EMBL/GenBank/DDBJ whole genome shotgun (WGS) entry which is preliminary data.</text>
</comment>
<gene>
    <name evidence="1" type="ORF">IW261DRAFT_1574177</name>
</gene>
<evidence type="ECO:0000313" key="2">
    <source>
        <dbReference type="Proteomes" id="UP001175227"/>
    </source>
</evidence>
<dbReference type="EMBL" id="JAUEPR010000077">
    <property type="protein sequence ID" value="KAK0467445.1"/>
    <property type="molecule type" value="Genomic_DNA"/>
</dbReference>
<accession>A0AA39U5J7</accession>
<keyword evidence="2" id="KW-1185">Reference proteome</keyword>
<name>A0AA39U5J7_9AGAR</name>
<organism evidence="1 2">
    <name type="scientific">Armillaria novae-zelandiae</name>
    <dbReference type="NCBI Taxonomy" id="153914"/>
    <lineage>
        <taxon>Eukaryota</taxon>
        <taxon>Fungi</taxon>
        <taxon>Dikarya</taxon>
        <taxon>Basidiomycota</taxon>
        <taxon>Agaricomycotina</taxon>
        <taxon>Agaricomycetes</taxon>
        <taxon>Agaricomycetidae</taxon>
        <taxon>Agaricales</taxon>
        <taxon>Marasmiineae</taxon>
        <taxon>Physalacriaceae</taxon>
        <taxon>Armillaria</taxon>
    </lineage>
</organism>
<protein>
    <submittedName>
        <fullName evidence="1">Uncharacterized protein</fullName>
    </submittedName>
</protein>
<dbReference type="Proteomes" id="UP001175227">
    <property type="component" value="Unassembled WGS sequence"/>
</dbReference>
<proteinExistence type="predicted"/>